<dbReference type="GeneID" id="54491124"/>
<dbReference type="Proteomes" id="UP000799437">
    <property type="component" value="Unassembled WGS sequence"/>
</dbReference>
<feature type="compositionally biased region" description="Basic and acidic residues" evidence="6">
    <location>
        <begin position="264"/>
        <end position="281"/>
    </location>
</feature>
<dbReference type="PRINTS" id="PR00056">
    <property type="entry name" value="HSFDOMAIN"/>
</dbReference>
<evidence type="ECO:0000313" key="9">
    <source>
        <dbReference type="Proteomes" id="UP000799437"/>
    </source>
</evidence>
<evidence type="ECO:0000256" key="1">
    <source>
        <dbReference type="ARBA" id="ARBA00004123"/>
    </source>
</evidence>
<dbReference type="SUPFAM" id="SSF46785">
    <property type="entry name" value="Winged helix' DNA-binding domain"/>
    <property type="match status" value="1"/>
</dbReference>
<dbReference type="InterPro" id="IPR036390">
    <property type="entry name" value="WH_DNA-bd_sf"/>
</dbReference>
<dbReference type="RefSeq" id="XP_033598649.1">
    <property type="nucleotide sequence ID" value="XM_033750070.1"/>
</dbReference>
<evidence type="ECO:0000256" key="2">
    <source>
        <dbReference type="ARBA" id="ARBA00006403"/>
    </source>
</evidence>
<feature type="compositionally biased region" description="Polar residues" evidence="6">
    <location>
        <begin position="459"/>
        <end position="475"/>
    </location>
</feature>
<dbReference type="GO" id="GO:0043565">
    <property type="term" value="F:sequence-specific DNA binding"/>
    <property type="evidence" value="ECO:0007669"/>
    <property type="project" value="InterPro"/>
</dbReference>
<dbReference type="InterPro" id="IPR000232">
    <property type="entry name" value="HSF_DNA-bd"/>
</dbReference>
<accession>A0A6A6VZV0</accession>
<dbReference type="GO" id="GO:0005634">
    <property type="term" value="C:nucleus"/>
    <property type="evidence" value="ECO:0007669"/>
    <property type="project" value="UniProtKB-SubCell"/>
</dbReference>
<gene>
    <name evidence="8" type="ORF">EJ05DRAFT_93350</name>
</gene>
<evidence type="ECO:0000256" key="6">
    <source>
        <dbReference type="SAM" id="MobiDB-lite"/>
    </source>
</evidence>
<organism evidence="8 9">
    <name type="scientific">Pseudovirgaria hyperparasitica</name>
    <dbReference type="NCBI Taxonomy" id="470096"/>
    <lineage>
        <taxon>Eukaryota</taxon>
        <taxon>Fungi</taxon>
        <taxon>Dikarya</taxon>
        <taxon>Ascomycota</taxon>
        <taxon>Pezizomycotina</taxon>
        <taxon>Dothideomycetes</taxon>
        <taxon>Dothideomycetes incertae sedis</taxon>
        <taxon>Acrospermales</taxon>
        <taxon>Acrospermaceae</taxon>
        <taxon>Pseudovirgaria</taxon>
    </lineage>
</organism>
<feature type="region of interest" description="Disordered" evidence="6">
    <location>
        <begin position="259"/>
        <end position="283"/>
    </location>
</feature>
<dbReference type="Pfam" id="PF00447">
    <property type="entry name" value="HSF_DNA-bind"/>
    <property type="match status" value="1"/>
</dbReference>
<dbReference type="PANTHER" id="PTHR10015:SF427">
    <property type="entry name" value="HEAT SHOCK FACTOR PROTEIN"/>
    <property type="match status" value="1"/>
</dbReference>
<evidence type="ECO:0000256" key="4">
    <source>
        <dbReference type="ARBA" id="ARBA00023242"/>
    </source>
</evidence>
<proteinExistence type="inferred from homology"/>
<dbReference type="FunFam" id="1.10.10.10:FF:000173">
    <property type="entry name" value="Heat shock transcription factor Hsf1"/>
    <property type="match status" value="1"/>
</dbReference>
<dbReference type="PANTHER" id="PTHR10015">
    <property type="entry name" value="HEAT SHOCK TRANSCRIPTION FACTOR"/>
    <property type="match status" value="1"/>
</dbReference>
<keyword evidence="9" id="KW-1185">Reference proteome</keyword>
<dbReference type="GO" id="GO:0003700">
    <property type="term" value="F:DNA-binding transcription factor activity"/>
    <property type="evidence" value="ECO:0007669"/>
    <property type="project" value="InterPro"/>
</dbReference>
<dbReference type="SMART" id="SM00415">
    <property type="entry name" value="HSF"/>
    <property type="match status" value="1"/>
</dbReference>
<comment type="similarity">
    <text evidence="2 5">Belongs to the HSF family.</text>
</comment>
<keyword evidence="3" id="KW-0238">DNA-binding</keyword>
<protein>
    <recommendedName>
        <fullName evidence="7">HSF-type DNA-binding domain-containing protein</fullName>
    </recommendedName>
</protein>
<reference evidence="8" key="1">
    <citation type="journal article" date="2020" name="Stud. Mycol.">
        <title>101 Dothideomycetes genomes: a test case for predicting lifestyles and emergence of pathogens.</title>
        <authorList>
            <person name="Haridas S."/>
            <person name="Albert R."/>
            <person name="Binder M."/>
            <person name="Bloem J."/>
            <person name="Labutti K."/>
            <person name="Salamov A."/>
            <person name="Andreopoulos B."/>
            <person name="Baker S."/>
            <person name="Barry K."/>
            <person name="Bills G."/>
            <person name="Bluhm B."/>
            <person name="Cannon C."/>
            <person name="Castanera R."/>
            <person name="Culley D."/>
            <person name="Daum C."/>
            <person name="Ezra D."/>
            <person name="Gonzalez J."/>
            <person name="Henrissat B."/>
            <person name="Kuo A."/>
            <person name="Liang C."/>
            <person name="Lipzen A."/>
            <person name="Lutzoni F."/>
            <person name="Magnuson J."/>
            <person name="Mondo S."/>
            <person name="Nolan M."/>
            <person name="Ohm R."/>
            <person name="Pangilinan J."/>
            <person name="Park H.-J."/>
            <person name="Ramirez L."/>
            <person name="Alfaro M."/>
            <person name="Sun H."/>
            <person name="Tritt A."/>
            <person name="Yoshinaga Y."/>
            <person name="Zwiers L.-H."/>
            <person name="Turgeon B."/>
            <person name="Goodwin S."/>
            <person name="Spatafora J."/>
            <person name="Crous P."/>
            <person name="Grigoriev I."/>
        </authorList>
    </citation>
    <scope>NUCLEOTIDE SEQUENCE</scope>
    <source>
        <strain evidence="8">CBS 121739</strain>
    </source>
</reference>
<name>A0A6A6VZV0_9PEZI</name>
<sequence>MSTKKEAAASVLPGPQQQSQHEVVYPDSTDTKNMAFTDWDGVSTFGETSTSLPNNPPFDSNLFGSSMPSAELLAQHLTADVDPATSNQLVRRNRNNQLALQNRSLDPNTWQELGTDAQAAGWENAEDDEDLEEKALQARKEAQSKRKTIPPFVQKLSSFLDEKRNTDLIRWADDGNSFIVLNEDEFAKTLIPELFKHNNYASFVRQLNMYGFHKKVGLSDNSMKSSESKVKNPSEYYNKYFKRGRPELLWLIQKPKTAAAGKRKRDDDKPKGGDSDDEAGKKYLPAMETRSENEGVVRINQDMAVIPSREITNMKSELRSVQQQQKLISQAISRIRQQNDQLYNQARAFQTLHDRHENSINAILTFLATFYNRSLETNNGPNLAEMFAHAMPQNNQNHGSVVDVGDYHVEQDRSKGTPLRRRPPLALLPAPETKDPTASPSTQATRAATTRSPSMRPVSWQNGIFKSARPSNSPVAKSKSPPIKSEVSTPNATFAVPENDEIMSVIQNSNANHDPNASQGPQLDFDAALNHFQNSSDGGQLTAQQRNQLLSYMAANSPISAAPNDNALLNPDPPPIPSLDTFTNTQSQLDILQKMQQEQNDKVQALADRLQPLSPTGSIPGYVAPSGDSNNFYGNFAGAEPSDLDINSFINSDDYFPNTESNAQFASAGDSTIPGLDLDFDNANAFNDVDDFGNGADDLFGTNGGDFTGYDNGVSLDENRIESVSSGAPSPANPPESIPVAQDNTTNPRKKRKNN</sequence>
<comment type="subcellular location">
    <subcellularLocation>
        <location evidence="1">Nucleus</location>
    </subcellularLocation>
</comment>
<feature type="region of interest" description="Disordered" evidence="6">
    <location>
        <begin position="411"/>
        <end position="489"/>
    </location>
</feature>
<evidence type="ECO:0000256" key="3">
    <source>
        <dbReference type="ARBA" id="ARBA00023125"/>
    </source>
</evidence>
<evidence type="ECO:0000256" key="5">
    <source>
        <dbReference type="RuleBase" id="RU004020"/>
    </source>
</evidence>
<dbReference type="OrthoDB" id="60033at2759"/>
<feature type="compositionally biased region" description="Low complexity" evidence="6">
    <location>
        <begin position="424"/>
        <end position="454"/>
    </location>
</feature>
<feature type="region of interest" description="Disordered" evidence="6">
    <location>
        <begin position="711"/>
        <end position="755"/>
    </location>
</feature>
<evidence type="ECO:0000313" key="8">
    <source>
        <dbReference type="EMBL" id="KAF2756198.1"/>
    </source>
</evidence>
<dbReference type="InterPro" id="IPR036388">
    <property type="entry name" value="WH-like_DNA-bd_sf"/>
</dbReference>
<dbReference type="Gene3D" id="1.10.10.10">
    <property type="entry name" value="Winged helix-like DNA-binding domain superfamily/Winged helix DNA-binding domain"/>
    <property type="match status" value="1"/>
</dbReference>
<feature type="region of interest" description="Disordered" evidence="6">
    <location>
        <begin position="1"/>
        <end position="24"/>
    </location>
</feature>
<evidence type="ECO:0000259" key="7">
    <source>
        <dbReference type="SMART" id="SM00415"/>
    </source>
</evidence>
<dbReference type="AlphaFoldDB" id="A0A6A6VZV0"/>
<dbReference type="EMBL" id="ML996576">
    <property type="protein sequence ID" value="KAF2756198.1"/>
    <property type="molecule type" value="Genomic_DNA"/>
</dbReference>
<feature type="domain" description="HSF-type DNA-binding" evidence="7">
    <location>
        <begin position="148"/>
        <end position="255"/>
    </location>
</feature>
<keyword evidence="4" id="KW-0539">Nucleus</keyword>